<dbReference type="EC" id="6.2.-.-" evidence="10"/>
<comment type="catalytic activity">
    <reaction evidence="9">
        <text>C-terminal L-cysteinyl-[HypE protein] + carbamoyl phosphate + ATP + H2O = C-terminal S-carboxamide-L-cysteinyl-[HypE protein] + AMP + phosphate + diphosphate + H(+)</text>
        <dbReference type="Rhea" id="RHEA:55636"/>
        <dbReference type="Rhea" id="RHEA-COMP:14247"/>
        <dbReference type="Rhea" id="RHEA-COMP:14392"/>
        <dbReference type="ChEBI" id="CHEBI:15377"/>
        <dbReference type="ChEBI" id="CHEBI:15378"/>
        <dbReference type="ChEBI" id="CHEBI:30616"/>
        <dbReference type="ChEBI" id="CHEBI:33019"/>
        <dbReference type="ChEBI" id="CHEBI:43474"/>
        <dbReference type="ChEBI" id="CHEBI:58228"/>
        <dbReference type="ChEBI" id="CHEBI:76913"/>
        <dbReference type="ChEBI" id="CHEBI:139126"/>
        <dbReference type="ChEBI" id="CHEBI:456215"/>
    </reaction>
</comment>
<dbReference type="GO" id="GO:0003725">
    <property type="term" value="F:double-stranded RNA binding"/>
    <property type="evidence" value="ECO:0007669"/>
    <property type="project" value="InterPro"/>
</dbReference>
<evidence type="ECO:0000256" key="4">
    <source>
        <dbReference type="ARBA" id="ARBA00022598"/>
    </source>
</evidence>
<evidence type="ECO:0000256" key="9">
    <source>
        <dbReference type="ARBA" id="ARBA00048220"/>
    </source>
</evidence>
<keyword evidence="5" id="KW-0479">Metal-binding</keyword>
<sequence>MTVTTDIRRVRFIVEGTVQGVGFRPFVYHLAQLTKLNGFVRNDGQGVIIEVEGPYHFIQTFRSKLVTDLPGLATITRIREENCDIHHVTSFAIQDSTQGIRRALTIPPDVALCPECRNELFDPSNRRFGYPFNACTQCGPRFTVIETLPYDRMATTMVDFPLCENCDEEYRDPGSRRFHAEATGCLSCGPTLELLTDDESFTGPVLDQVSRLLAQGDIVGIKGIGGYHLACAAWNDESIERLRQIKARPSKPFALMARDVDTIRKFCVVTPEEEALLSSPVAPIVLLAHRRDDSLLSDLIAPGLMKVGVMLPYAPLHALILEQLKAEGYPPIVVMTSANHHGEPVIFEDQTMGSFVHQVDGILRHNRRIEIPVDDSVVQVADNGRPLILRRARGFVPSPIKLPTSVPISTLALGSHMKSTFCLTEGDEAILSPHIGDLDTTLVQDRYRYVLAHMLALGDIEPATIAVDFHPQYASSHVASAWPDAEIIKVQHHHAHIAAVMGEHVITDRAVGLALDGTGLGDDGAIWGGEILVARLTDFQRACHVRYVPLVGGDRAIREPWRIAATYLQLIFGDAWLQFPLEFVRAVPLKSWRLVKQLLEQNVHNHPTSSTGRLFDAAAALITGRIAVDYEAQAAMELEQLAREDVEPYALPVMASPLQTGIIDPFPLIRAVMTDLLHHEDQRIIAGRFHKTLAWMFADAAADVAEKQRIAHVVAAGGVMQNRVFVKALRNRLAARGYDLKVNEKVPPNDGGLSYGQAVVAQAILAARATQNPKIGKEYQPCV</sequence>
<dbReference type="InterPro" id="IPR017945">
    <property type="entry name" value="DHBP_synth_RibB-like_a/b_dom"/>
</dbReference>
<dbReference type="Gene3D" id="3.30.420.40">
    <property type="match status" value="1"/>
</dbReference>
<keyword evidence="14" id="KW-0808">Transferase</keyword>
<dbReference type="InterPro" id="IPR011125">
    <property type="entry name" value="Znf_HypF"/>
</dbReference>
<feature type="active site" evidence="11">
    <location>
        <position position="24"/>
    </location>
</feature>
<dbReference type="Gene3D" id="3.90.870.50">
    <property type="match status" value="1"/>
</dbReference>
<dbReference type="UniPathway" id="UPA00335"/>
<dbReference type="PROSITE" id="PS51160">
    <property type="entry name" value="ACYLPHOSPHATASE_3"/>
    <property type="match status" value="1"/>
</dbReference>
<proteinExistence type="inferred from homology"/>
<dbReference type="AlphaFoldDB" id="A0A1W1WC98"/>
<dbReference type="GO" id="GO:0051604">
    <property type="term" value="P:protein maturation"/>
    <property type="evidence" value="ECO:0007669"/>
    <property type="project" value="TreeGrafter"/>
</dbReference>
<name>A0A1W1WC98_SULTA</name>
<keyword evidence="11" id="KW-0378">Hydrolase</keyword>
<dbReference type="InterPro" id="IPR006070">
    <property type="entry name" value="Sua5-like_dom"/>
</dbReference>
<evidence type="ECO:0000313" key="15">
    <source>
        <dbReference type="Proteomes" id="UP000192660"/>
    </source>
</evidence>
<dbReference type="SUPFAM" id="SSF54975">
    <property type="entry name" value="Acylphosphatase/BLUF domain-like"/>
    <property type="match status" value="1"/>
</dbReference>
<dbReference type="PROSITE" id="PS51163">
    <property type="entry name" value="YRDC"/>
    <property type="match status" value="1"/>
</dbReference>
<keyword evidence="7" id="KW-0862">Zinc</keyword>
<evidence type="ECO:0000256" key="3">
    <source>
        <dbReference type="ARBA" id="ARBA00008097"/>
    </source>
</evidence>
<accession>A0A1W1WC98</accession>
<dbReference type="GO" id="GO:0003998">
    <property type="term" value="F:acylphosphatase activity"/>
    <property type="evidence" value="ECO:0007669"/>
    <property type="project" value="UniProtKB-EC"/>
</dbReference>
<evidence type="ECO:0000313" key="14">
    <source>
        <dbReference type="EMBL" id="SMC03363.1"/>
    </source>
</evidence>
<evidence type="ECO:0000256" key="7">
    <source>
        <dbReference type="ARBA" id="ARBA00022833"/>
    </source>
</evidence>
<organism evidence="14 15">
    <name type="scientific">Sulfobacillus thermosulfidooxidans (strain DSM 9293 / VKM B-1269 / AT-1)</name>
    <dbReference type="NCBI Taxonomy" id="929705"/>
    <lineage>
        <taxon>Bacteria</taxon>
        <taxon>Bacillati</taxon>
        <taxon>Bacillota</taxon>
        <taxon>Clostridia</taxon>
        <taxon>Eubacteriales</taxon>
        <taxon>Clostridiales Family XVII. Incertae Sedis</taxon>
        <taxon>Sulfobacillus</taxon>
    </lineage>
</organism>
<dbReference type="Gene3D" id="3.30.420.360">
    <property type="match status" value="1"/>
</dbReference>
<feature type="active site" evidence="11">
    <location>
        <position position="42"/>
    </location>
</feature>
<evidence type="ECO:0000259" key="12">
    <source>
        <dbReference type="PROSITE" id="PS51160"/>
    </source>
</evidence>
<comment type="pathway">
    <text evidence="1">Protein modification; [NiFe] hydrogenase maturation.</text>
</comment>
<evidence type="ECO:0000256" key="8">
    <source>
        <dbReference type="ARBA" id="ARBA00047645"/>
    </source>
</evidence>
<comment type="similarity">
    <text evidence="3 10">Belongs to the carbamoyltransferase HypF family.</text>
</comment>
<evidence type="ECO:0000256" key="1">
    <source>
        <dbReference type="ARBA" id="ARBA00004711"/>
    </source>
</evidence>
<dbReference type="GO" id="GO:0016743">
    <property type="term" value="F:carboxyl- or carbamoyltransferase activity"/>
    <property type="evidence" value="ECO:0007669"/>
    <property type="project" value="UniProtKB-UniRule"/>
</dbReference>
<dbReference type="Proteomes" id="UP000192660">
    <property type="component" value="Unassembled WGS sequence"/>
</dbReference>
<dbReference type="NCBIfam" id="TIGR00143">
    <property type="entry name" value="hypF"/>
    <property type="match status" value="1"/>
</dbReference>
<comment type="catalytic activity">
    <reaction evidence="8 11">
        <text>an acyl phosphate + H2O = a carboxylate + phosphate + H(+)</text>
        <dbReference type="Rhea" id="RHEA:14965"/>
        <dbReference type="ChEBI" id="CHEBI:15377"/>
        <dbReference type="ChEBI" id="CHEBI:15378"/>
        <dbReference type="ChEBI" id="CHEBI:29067"/>
        <dbReference type="ChEBI" id="CHEBI:43474"/>
        <dbReference type="ChEBI" id="CHEBI:59918"/>
        <dbReference type="EC" id="3.6.1.7"/>
    </reaction>
</comment>
<evidence type="ECO:0000256" key="10">
    <source>
        <dbReference type="PIRNR" id="PIRNR006256"/>
    </source>
</evidence>
<dbReference type="InterPro" id="IPR041440">
    <property type="entry name" value="HypF_C"/>
</dbReference>
<dbReference type="InterPro" id="IPR051060">
    <property type="entry name" value="Carbamoyltrans_HypF-like"/>
</dbReference>
<comment type="similarity">
    <text evidence="2">Belongs to the acylphosphatase family.</text>
</comment>
<feature type="domain" description="YrdC-like" evidence="13">
    <location>
        <begin position="203"/>
        <end position="394"/>
    </location>
</feature>
<dbReference type="PANTHER" id="PTHR42959">
    <property type="entry name" value="CARBAMOYLTRANSFERASE"/>
    <property type="match status" value="1"/>
</dbReference>
<dbReference type="Gene3D" id="3.30.110.120">
    <property type="match status" value="1"/>
</dbReference>
<dbReference type="Pfam" id="PF00708">
    <property type="entry name" value="Acylphosphatase"/>
    <property type="match status" value="1"/>
</dbReference>
<dbReference type="InterPro" id="IPR055128">
    <property type="entry name" value="HypF_C_2"/>
</dbReference>
<reference evidence="15" key="1">
    <citation type="submission" date="2017-04" db="EMBL/GenBank/DDBJ databases">
        <authorList>
            <person name="Varghese N."/>
            <person name="Submissions S."/>
        </authorList>
    </citation>
    <scope>NUCLEOTIDE SEQUENCE [LARGE SCALE GENOMIC DNA]</scope>
    <source>
        <strain evidence="15">DSM 9293</strain>
    </source>
</reference>
<dbReference type="RefSeq" id="WP_242823942.1">
    <property type="nucleotide sequence ID" value="NZ_FWWY01000001.1"/>
</dbReference>
<evidence type="ECO:0000259" key="13">
    <source>
        <dbReference type="PROSITE" id="PS51163"/>
    </source>
</evidence>
<dbReference type="InterPro" id="IPR017968">
    <property type="entry name" value="Acylphosphatase_CS"/>
</dbReference>
<dbReference type="InterPro" id="IPR004421">
    <property type="entry name" value="Carbamoyltransferase_HypF"/>
</dbReference>
<keyword evidence="15" id="KW-1185">Reference proteome</keyword>
<dbReference type="GO" id="GO:0008270">
    <property type="term" value="F:zinc ion binding"/>
    <property type="evidence" value="ECO:0007669"/>
    <property type="project" value="UniProtKB-KW"/>
</dbReference>
<evidence type="ECO:0000256" key="2">
    <source>
        <dbReference type="ARBA" id="ARBA00005614"/>
    </source>
</evidence>
<dbReference type="Pfam" id="PF22521">
    <property type="entry name" value="HypF_C_2"/>
    <property type="match status" value="1"/>
</dbReference>
<keyword evidence="6" id="KW-0863">Zinc-finger</keyword>
<dbReference type="Pfam" id="PF01300">
    <property type="entry name" value="Sua5_yciO_yrdC"/>
    <property type="match status" value="1"/>
</dbReference>
<feature type="domain" description="Acylphosphatase-like" evidence="12">
    <location>
        <begin position="9"/>
        <end position="95"/>
    </location>
</feature>
<gene>
    <name evidence="14" type="ORF">SAMN00768000_1045</name>
</gene>
<protein>
    <recommendedName>
        <fullName evidence="10">Carbamoyltransferase</fullName>
        <ecNumber evidence="10">6.2.-.-</ecNumber>
    </recommendedName>
</protein>
<dbReference type="InterPro" id="IPR036046">
    <property type="entry name" value="Acylphosphatase-like_dom_sf"/>
</dbReference>
<dbReference type="SUPFAM" id="SSF55821">
    <property type="entry name" value="YrdC/RibB"/>
    <property type="match status" value="1"/>
</dbReference>
<dbReference type="PANTHER" id="PTHR42959:SF1">
    <property type="entry name" value="CARBAMOYLTRANSFERASE HYPF"/>
    <property type="match status" value="1"/>
</dbReference>
<dbReference type="GO" id="GO:0016874">
    <property type="term" value="F:ligase activity"/>
    <property type="evidence" value="ECO:0007669"/>
    <property type="project" value="UniProtKB-UniRule"/>
</dbReference>
<dbReference type="InterPro" id="IPR001792">
    <property type="entry name" value="Acylphosphatase-like_dom"/>
</dbReference>
<evidence type="ECO:0000256" key="11">
    <source>
        <dbReference type="PROSITE-ProRule" id="PRU00520"/>
    </source>
</evidence>
<dbReference type="PROSITE" id="PS00150">
    <property type="entry name" value="ACYLPHOSPHATASE_1"/>
    <property type="match status" value="1"/>
</dbReference>
<evidence type="ECO:0000256" key="6">
    <source>
        <dbReference type="ARBA" id="ARBA00022771"/>
    </source>
</evidence>
<dbReference type="Pfam" id="PF07503">
    <property type="entry name" value="zf-HYPF"/>
    <property type="match status" value="2"/>
</dbReference>
<dbReference type="EMBL" id="FWWY01000001">
    <property type="protein sequence ID" value="SMC03363.1"/>
    <property type="molecule type" value="Genomic_DNA"/>
</dbReference>
<evidence type="ECO:0000256" key="5">
    <source>
        <dbReference type="ARBA" id="ARBA00022723"/>
    </source>
</evidence>
<dbReference type="Pfam" id="PF17788">
    <property type="entry name" value="HypF_C"/>
    <property type="match status" value="1"/>
</dbReference>
<keyword evidence="4" id="KW-0436">Ligase</keyword>
<dbReference type="PIRSF" id="PIRSF006256">
    <property type="entry name" value="CMPcnvr_hdrg_mat"/>
    <property type="match status" value="1"/>
</dbReference>